<comment type="caution">
    <text evidence="1">The sequence shown here is derived from an EMBL/GenBank/DDBJ whole genome shotgun (WGS) entry which is preliminary data.</text>
</comment>
<dbReference type="EMBL" id="LAZR01020400">
    <property type="protein sequence ID" value="KKL89018.1"/>
    <property type="molecule type" value="Genomic_DNA"/>
</dbReference>
<dbReference type="AlphaFoldDB" id="A0A0F9FS63"/>
<proteinExistence type="predicted"/>
<evidence type="ECO:0000313" key="1">
    <source>
        <dbReference type="EMBL" id="KKL89018.1"/>
    </source>
</evidence>
<protein>
    <submittedName>
        <fullName evidence="1">Uncharacterized protein</fullName>
    </submittedName>
</protein>
<accession>A0A0F9FS63</accession>
<name>A0A0F9FS63_9ZZZZ</name>
<reference evidence="1" key="1">
    <citation type="journal article" date="2015" name="Nature">
        <title>Complex archaea that bridge the gap between prokaryotes and eukaryotes.</title>
        <authorList>
            <person name="Spang A."/>
            <person name="Saw J.H."/>
            <person name="Jorgensen S.L."/>
            <person name="Zaremba-Niedzwiedzka K."/>
            <person name="Martijn J."/>
            <person name="Lind A.E."/>
            <person name="van Eijk R."/>
            <person name="Schleper C."/>
            <person name="Guy L."/>
            <person name="Ettema T.J."/>
        </authorList>
    </citation>
    <scope>NUCLEOTIDE SEQUENCE</scope>
</reference>
<sequence length="76" mass="8533">MKMPAAWICEGDLIDLAGDPYADPDDEHANWFESEYLKVVQIIRETPKCVAIGFEGFDLVGFPVDHILNVAGRERP</sequence>
<gene>
    <name evidence="1" type="ORF">LCGC14_1918920</name>
</gene>
<organism evidence="1">
    <name type="scientific">marine sediment metagenome</name>
    <dbReference type="NCBI Taxonomy" id="412755"/>
    <lineage>
        <taxon>unclassified sequences</taxon>
        <taxon>metagenomes</taxon>
        <taxon>ecological metagenomes</taxon>
    </lineage>
</organism>